<dbReference type="GO" id="GO:0003848">
    <property type="term" value="F:2-amino-4-hydroxy-6-hydroxymethyldihydropteridine diphosphokinase activity"/>
    <property type="evidence" value="ECO:0007669"/>
    <property type="project" value="UniProtKB-EC"/>
</dbReference>
<keyword evidence="8" id="KW-0067">ATP-binding</keyword>
<dbReference type="InterPro" id="IPR000550">
    <property type="entry name" value="Hppk"/>
</dbReference>
<evidence type="ECO:0000256" key="11">
    <source>
        <dbReference type="ARBA" id="ARBA00029766"/>
    </source>
</evidence>
<comment type="caution">
    <text evidence="14">The sequence shown here is derived from an EMBL/GenBank/DDBJ whole genome shotgun (WGS) entry which is preliminary data.</text>
</comment>
<dbReference type="PROSITE" id="PS00794">
    <property type="entry name" value="HPPK"/>
    <property type="match status" value="1"/>
</dbReference>
<keyword evidence="9" id="KW-0289">Folate biosynthesis</keyword>
<evidence type="ECO:0000256" key="3">
    <source>
        <dbReference type="ARBA" id="ARBA00013253"/>
    </source>
</evidence>
<evidence type="ECO:0000256" key="1">
    <source>
        <dbReference type="ARBA" id="ARBA00005051"/>
    </source>
</evidence>
<comment type="function">
    <text evidence="10">Catalyzes the transfer of pyrophosphate from adenosine triphosphate (ATP) to 6-hydroxymethyl-7,8-dihydropterin, an enzymatic step in folate biosynthesis pathway.</text>
</comment>
<organism evidence="14 15">
    <name type="scientific">Rufibacter quisquiliarum</name>
    <dbReference type="NCBI Taxonomy" id="1549639"/>
    <lineage>
        <taxon>Bacteria</taxon>
        <taxon>Pseudomonadati</taxon>
        <taxon>Bacteroidota</taxon>
        <taxon>Cytophagia</taxon>
        <taxon>Cytophagales</taxon>
        <taxon>Hymenobacteraceae</taxon>
        <taxon>Rufibacter</taxon>
    </lineage>
</organism>
<feature type="domain" description="7,8-dihydro-6-hydroxymethylpterin-pyrophosphokinase" evidence="13">
    <location>
        <begin position="87"/>
        <end position="98"/>
    </location>
</feature>
<dbReference type="AlphaFoldDB" id="A0A839GDF2"/>
<dbReference type="EMBL" id="JACJIQ010000003">
    <property type="protein sequence ID" value="MBA9076430.1"/>
    <property type="molecule type" value="Genomic_DNA"/>
</dbReference>
<dbReference type="PANTHER" id="PTHR43071">
    <property type="entry name" value="2-AMINO-4-HYDROXY-6-HYDROXYMETHYLDIHYDROPTERIDINE PYROPHOSPHOKINASE"/>
    <property type="match status" value="1"/>
</dbReference>
<dbReference type="GO" id="GO:0046654">
    <property type="term" value="P:tetrahydrofolate biosynthetic process"/>
    <property type="evidence" value="ECO:0007669"/>
    <property type="project" value="UniProtKB-UniPathway"/>
</dbReference>
<dbReference type="Gene3D" id="3.30.70.560">
    <property type="entry name" value="7,8-Dihydro-6-hydroxymethylpterin-pyrophosphokinase HPPK"/>
    <property type="match status" value="1"/>
</dbReference>
<protein>
    <recommendedName>
        <fullName evidence="4">2-amino-4-hydroxy-6-hydroxymethyldihydropteridine pyrophosphokinase</fullName>
        <ecNumber evidence="3">2.7.6.3</ecNumber>
    </recommendedName>
    <alternativeName>
        <fullName evidence="11">6-hydroxymethyl-7,8-dihydropterin pyrophosphokinase</fullName>
    </alternativeName>
    <alternativeName>
        <fullName evidence="12">7,8-dihydro-6-hydroxymethylpterin-pyrophosphokinase</fullName>
    </alternativeName>
</protein>
<evidence type="ECO:0000259" key="13">
    <source>
        <dbReference type="PROSITE" id="PS00794"/>
    </source>
</evidence>
<dbReference type="Pfam" id="PF01288">
    <property type="entry name" value="HPPK"/>
    <property type="match status" value="1"/>
</dbReference>
<evidence type="ECO:0000256" key="6">
    <source>
        <dbReference type="ARBA" id="ARBA00022741"/>
    </source>
</evidence>
<reference evidence="14 15" key="1">
    <citation type="submission" date="2020-08" db="EMBL/GenBank/DDBJ databases">
        <title>Genomic Encyclopedia of Type Strains, Phase IV (KMG-IV): sequencing the most valuable type-strain genomes for metagenomic binning, comparative biology and taxonomic classification.</title>
        <authorList>
            <person name="Goeker M."/>
        </authorList>
    </citation>
    <scope>NUCLEOTIDE SEQUENCE [LARGE SCALE GENOMIC DNA]</scope>
    <source>
        <strain evidence="14 15">DSM 29854</strain>
    </source>
</reference>
<evidence type="ECO:0000256" key="10">
    <source>
        <dbReference type="ARBA" id="ARBA00029409"/>
    </source>
</evidence>
<evidence type="ECO:0000256" key="5">
    <source>
        <dbReference type="ARBA" id="ARBA00022679"/>
    </source>
</evidence>
<dbReference type="SUPFAM" id="SSF55083">
    <property type="entry name" value="6-hydroxymethyl-7,8-dihydropterin pyrophosphokinase, HPPK"/>
    <property type="match status" value="1"/>
</dbReference>
<evidence type="ECO:0000256" key="8">
    <source>
        <dbReference type="ARBA" id="ARBA00022840"/>
    </source>
</evidence>
<evidence type="ECO:0000256" key="12">
    <source>
        <dbReference type="ARBA" id="ARBA00033413"/>
    </source>
</evidence>
<dbReference type="Proteomes" id="UP000563094">
    <property type="component" value="Unassembled WGS sequence"/>
</dbReference>
<evidence type="ECO:0000256" key="4">
    <source>
        <dbReference type="ARBA" id="ARBA00016218"/>
    </source>
</evidence>
<dbReference type="NCBIfam" id="TIGR01498">
    <property type="entry name" value="folK"/>
    <property type="match status" value="1"/>
</dbReference>
<dbReference type="RefSeq" id="WP_182512277.1">
    <property type="nucleotide sequence ID" value="NZ_JACJIQ010000003.1"/>
</dbReference>
<keyword evidence="5 14" id="KW-0808">Transferase</keyword>
<dbReference type="UniPathway" id="UPA00077">
    <property type="reaction ID" value="UER00155"/>
</dbReference>
<dbReference type="InterPro" id="IPR035907">
    <property type="entry name" value="Hppk_sf"/>
</dbReference>
<dbReference type="PANTHER" id="PTHR43071:SF1">
    <property type="entry name" value="2-AMINO-4-HYDROXY-6-HYDROXYMETHYLDIHYDROPTERIDINE PYROPHOSPHOKINASE"/>
    <property type="match status" value="1"/>
</dbReference>
<keyword evidence="6" id="KW-0547">Nucleotide-binding</keyword>
<evidence type="ECO:0000313" key="14">
    <source>
        <dbReference type="EMBL" id="MBA9076430.1"/>
    </source>
</evidence>
<keyword evidence="15" id="KW-1185">Reference proteome</keyword>
<gene>
    <name evidence="14" type="ORF">FHS90_001134</name>
</gene>
<comment type="similarity">
    <text evidence="2">Belongs to the HPPK family.</text>
</comment>
<comment type="pathway">
    <text evidence="1">Cofactor biosynthesis; tetrahydrofolate biosynthesis; 2-amino-4-hydroxy-6-hydroxymethyl-7,8-dihydropteridine diphosphate from 7,8-dihydroneopterin triphosphate: step 4/4.</text>
</comment>
<name>A0A839GDF2_9BACT</name>
<dbReference type="GO" id="GO:0046656">
    <property type="term" value="P:folic acid biosynthetic process"/>
    <property type="evidence" value="ECO:0007669"/>
    <property type="project" value="UniProtKB-KW"/>
</dbReference>
<dbReference type="GO" id="GO:0005524">
    <property type="term" value="F:ATP binding"/>
    <property type="evidence" value="ECO:0007669"/>
    <property type="project" value="UniProtKB-KW"/>
</dbReference>
<proteinExistence type="inferred from homology"/>
<evidence type="ECO:0000313" key="15">
    <source>
        <dbReference type="Proteomes" id="UP000563094"/>
    </source>
</evidence>
<dbReference type="CDD" id="cd00483">
    <property type="entry name" value="HPPK"/>
    <property type="match status" value="1"/>
</dbReference>
<dbReference type="GO" id="GO:0016301">
    <property type="term" value="F:kinase activity"/>
    <property type="evidence" value="ECO:0007669"/>
    <property type="project" value="UniProtKB-KW"/>
</dbReference>
<evidence type="ECO:0000256" key="9">
    <source>
        <dbReference type="ARBA" id="ARBA00022909"/>
    </source>
</evidence>
<dbReference type="EC" id="2.7.6.3" evidence="3"/>
<evidence type="ECO:0000256" key="7">
    <source>
        <dbReference type="ARBA" id="ARBA00022777"/>
    </source>
</evidence>
<keyword evidence="7 14" id="KW-0418">Kinase</keyword>
<evidence type="ECO:0000256" key="2">
    <source>
        <dbReference type="ARBA" id="ARBA00005810"/>
    </source>
</evidence>
<accession>A0A839GDF2</accession>
<sequence>MIQLFLLLGGNLGNREAMLSEAEVRLSGVFGKTSQKSKLYETAAWGLEDQPDFLNQALIFETDLSPEEVLYATQKVEQDLGRERKIKWGARVIDIDILFYGQEILNLPQLQIPHPQLHLRRFVLAPLAEIAPTWEHPVLKKTVVELLKDCPDTLEVRLLE</sequence>